<dbReference type="Ensembl" id="ENSVURT00010020657.1">
    <property type="protein sequence ID" value="ENSVURP00010018182.1"/>
    <property type="gene ID" value="ENSVURG00010013842.1"/>
</dbReference>
<dbReference type="Proteomes" id="UP000314987">
    <property type="component" value="Unassembled WGS sequence"/>
</dbReference>
<comment type="subcellular location">
    <subcellularLocation>
        <location evidence="1">Endoplasmic reticulum membrane</location>
        <topology evidence="1">Single-pass type I membrane protein</topology>
    </subcellularLocation>
</comment>
<evidence type="ECO:0000313" key="17">
    <source>
        <dbReference type="Proteomes" id="UP000314987"/>
    </source>
</evidence>
<dbReference type="CDD" id="cd09769">
    <property type="entry name" value="Luminal_IRE1"/>
    <property type="match status" value="1"/>
</dbReference>
<feature type="region of interest" description="Disordered" evidence="13">
    <location>
        <begin position="290"/>
        <end position="309"/>
    </location>
</feature>
<evidence type="ECO:0000259" key="14">
    <source>
        <dbReference type="PROSITE" id="PS50011"/>
    </source>
</evidence>
<dbReference type="InterPro" id="IPR008271">
    <property type="entry name" value="Ser/Thr_kinase_AS"/>
</dbReference>
<dbReference type="InterPro" id="IPR015943">
    <property type="entry name" value="WD40/YVTN_repeat-like_dom_sf"/>
</dbReference>
<dbReference type="GO" id="GO:0006397">
    <property type="term" value="P:mRNA processing"/>
    <property type="evidence" value="ECO:0007669"/>
    <property type="project" value="InterPro"/>
</dbReference>
<dbReference type="Pfam" id="PF00069">
    <property type="entry name" value="Pkinase"/>
    <property type="match status" value="1"/>
</dbReference>
<gene>
    <name evidence="16" type="primary">ERN2</name>
</gene>
<evidence type="ECO:0000256" key="11">
    <source>
        <dbReference type="ARBA" id="ARBA00047899"/>
    </source>
</evidence>
<evidence type="ECO:0000256" key="5">
    <source>
        <dbReference type="ARBA" id="ARBA00022692"/>
    </source>
</evidence>
<keyword evidence="5" id="KW-0812">Transmembrane</keyword>
<evidence type="ECO:0000256" key="13">
    <source>
        <dbReference type="SAM" id="MobiDB-lite"/>
    </source>
</evidence>
<keyword evidence="3" id="KW-0723">Serine/threonine-protein kinase</keyword>
<dbReference type="GO" id="GO:0016075">
    <property type="term" value="P:rRNA catabolic process"/>
    <property type="evidence" value="ECO:0007669"/>
    <property type="project" value="Ensembl"/>
</dbReference>
<feature type="domain" description="Protein kinase" evidence="14">
    <location>
        <begin position="339"/>
        <end position="638"/>
    </location>
</feature>
<dbReference type="InterPro" id="IPR000719">
    <property type="entry name" value="Prot_kinase_dom"/>
</dbReference>
<sequence>PRLRGRTGSIPEALLFISTLDGSLHAVSKKTGDIQWTLKDGEPGPGGKAKLSLLPILSQKLPFTIPELVHASPCRSSDGVFYTGRKQDTWFMVDPKSGKKQTMLSTEAWDGLYPSAPLLYIGRTQYTVTMYDPRSQALQWNTTFRGYSAPLLDHLPGYQVGHFASSGEGLVVTVDKENGAVLWTHDYGSPVAGIYAWHQDSLHRLPHLTMALDTLRFLTLRSNHIHLRCWAQPSGTASRDFSTSETQLLLTLYVGKHAASFYASSALVHAGVALVPRGVTLATVKGPTTEGVTLSDSGEREVTPSTDVRYPPGSVTALHSSWLLIGHHELPPVLHTTMLRVFPTSGSGTMAKISPSETSLPLQLLSLSQEVAWGLERLPGPQPEEGPQDLYPGPGSQDILVAGLTTLLLGGWIIFLLRQVSSLLPLDSSTEDSEPAALEIKMWKVITVLTPWCLSPQYVENPALDRLGLEPVTLLYQLTSGLVHLHSLNIVHRDLKPCNILITGPDSQGRSRAVLSDFGLCKKLPAGRHTFSLCSGIPGTEGWIAPELLQDEPPESPTCAVDIFSAGLVFYYVLSGGGHPFGNSLHQQANILAGAAQMDHFEEETHEKVIAKELVEAMLSPQPQLRPSAQFVLAHPFFWSRAKELQFFQDVSDRVEKEAAEGPLVTALEAGGKIVVRQNWHSHISGPLQSDLRKFRSYKGTSVRDLLRAMRNKRHHYQELPMEVRQALGQVPEEFVQYFTSRFPHLLLHTHKAMGSCASESLFRPYYRTEGMGNEKEKALDCRGSSQVGR</sequence>
<dbReference type="GO" id="GO:0051082">
    <property type="term" value="F:unfolded protein binding"/>
    <property type="evidence" value="ECO:0007669"/>
    <property type="project" value="TreeGrafter"/>
</dbReference>
<evidence type="ECO:0000256" key="10">
    <source>
        <dbReference type="ARBA" id="ARBA00023136"/>
    </source>
</evidence>
<feature type="domain" description="KEN" evidence="15">
    <location>
        <begin position="641"/>
        <end position="769"/>
    </location>
</feature>
<dbReference type="GO" id="GO:0070059">
    <property type="term" value="P:intrinsic apoptotic signaling pathway in response to endoplasmic reticulum stress"/>
    <property type="evidence" value="ECO:0007669"/>
    <property type="project" value="TreeGrafter"/>
</dbReference>
<evidence type="ECO:0000256" key="7">
    <source>
        <dbReference type="ARBA" id="ARBA00022777"/>
    </source>
</evidence>
<dbReference type="EC" id="2.7.11.1" evidence="2"/>
<comment type="catalytic activity">
    <reaction evidence="11">
        <text>L-threonyl-[protein] + ATP = O-phospho-L-threonyl-[protein] + ADP + H(+)</text>
        <dbReference type="Rhea" id="RHEA:46608"/>
        <dbReference type="Rhea" id="RHEA-COMP:11060"/>
        <dbReference type="Rhea" id="RHEA-COMP:11605"/>
        <dbReference type="ChEBI" id="CHEBI:15378"/>
        <dbReference type="ChEBI" id="CHEBI:30013"/>
        <dbReference type="ChEBI" id="CHEBI:30616"/>
        <dbReference type="ChEBI" id="CHEBI:61977"/>
        <dbReference type="ChEBI" id="CHEBI:456216"/>
        <dbReference type="EC" id="2.7.11.1"/>
    </reaction>
</comment>
<keyword evidence="9" id="KW-1133">Transmembrane helix</keyword>
<dbReference type="GO" id="GO:0000287">
    <property type="term" value="F:magnesium ion binding"/>
    <property type="evidence" value="ECO:0007669"/>
    <property type="project" value="Ensembl"/>
</dbReference>
<evidence type="ECO:0000256" key="1">
    <source>
        <dbReference type="ARBA" id="ARBA00004115"/>
    </source>
</evidence>
<dbReference type="InterPro" id="IPR011009">
    <property type="entry name" value="Kinase-like_dom_sf"/>
</dbReference>
<comment type="catalytic activity">
    <reaction evidence="12">
        <text>L-seryl-[protein] + ATP = O-phospho-L-seryl-[protein] + ADP + H(+)</text>
        <dbReference type="Rhea" id="RHEA:17989"/>
        <dbReference type="Rhea" id="RHEA-COMP:9863"/>
        <dbReference type="Rhea" id="RHEA-COMP:11604"/>
        <dbReference type="ChEBI" id="CHEBI:15378"/>
        <dbReference type="ChEBI" id="CHEBI:29999"/>
        <dbReference type="ChEBI" id="CHEBI:30616"/>
        <dbReference type="ChEBI" id="CHEBI:83421"/>
        <dbReference type="ChEBI" id="CHEBI:456216"/>
        <dbReference type="EC" id="2.7.11.1"/>
    </reaction>
</comment>
<evidence type="ECO:0000256" key="6">
    <source>
        <dbReference type="ARBA" id="ARBA00022741"/>
    </source>
</evidence>
<evidence type="ECO:0000259" key="15">
    <source>
        <dbReference type="PROSITE" id="PS51392"/>
    </source>
</evidence>
<reference evidence="17" key="1">
    <citation type="submission" date="2018-12" db="EMBL/GenBank/DDBJ databases">
        <authorList>
            <person name="Yazar S."/>
        </authorList>
    </citation>
    <scope>NUCLEOTIDE SEQUENCE [LARGE SCALE GENOMIC DNA]</scope>
</reference>
<evidence type="ECO:0000256" key="12">
    <source>
        <dbReference type="ARBA" id="ARBA00048679"/>
    </source>
</evidence>
<dbReference type="InterPro" id="IPR018391">
    <property type="entry name" value="PQQ_b-propeller_rpt"/>
</dbReference>
<dbReference type="FunFam" id="1.20.1440.180:FF:000001">
    <property type="entry name" value="Serine/threonine-protein kinase/endoribonuclease IRE1"/>
    <property type="match status" value="1"/>
</dbReference>
<name>A0A4X2LAY0_VOMUR</name>
<reference evidence="16" key="3">
    <citation type="submission" date="2025-09" db="UniProtKB">
        <authorList>
            <consortium name="Ensembl"/>
        </authorList>
    </citation>
    <scope>IDENTIFICATION</scope>
</reference>
<dbReference type="SUPFAM" id="SSF50998">
    <property type="entry name" value="Quinoprotein alcohol dehydrogenase-like"/>
    <property type="match status" value="1"/>
</dbReference>
<keyword evidence="6" id="KW-0547">Nucleotide-binding</keyword>
<dbReference type="InterPro" id="IPR010513">
    <property type="entry name" value="KEN_dom"/>
</dbReference>
<dbReference type="InterPro" id="IPR038357">
    <property type="entry name" value="KEN_sf"/>
</dbReference>
<dbReference type="PROSITE" id="PS50011">
    <property type="entry name" value="PROTEIN_KINASE_DOM"/>
    <property type="match status" value="1"/>
</dbReference>
<protein>
    <recommendedName>
        <fullName evidence="2">non-specific serine/threonine protein kinase</fullName>
        <ecNumber evidence="2">2.7.11.1</ecNumber>
    </recommendedName>
</protein>
<dbReference type="PROSITE" id="PS51392">
    <property type="entry name" value="KEN"/>
    <property type="match status" value="1"/>
</dbReference>
<keyword evidence="7" id="KW-0418">Kinase</keyword>
<dbReference type="GO" id="GO:1990604">
    <property type="term" value="C:IRE1-TRAF2-ASK1 complex"/>
    <property type="evidence" value="ECO:0007669"/>
    <property type="project" value="TreeGrafter"/>
</dbReference>
<accession>A0A4X2LAY0</accession>
<keyword evidence="4" id="KW-0808">Transferase</keyword>
<dbReference type="CDD" id="cd10422">
    <property type="entry name" value="RNase_Ire1"/>
    <property type="match status" value="1"/>
</dbReference>
<dbReference type="STRING" id="29139.ENSVURP00010018182"/>
<dbReference type="OMA" id="TSLHNQW"/>
<dbReference type="PANTHER" id="PTHR13954:SF15">
    <property type="entry name" value="SERINE_THREONINE-PROTEIN KINASE_ENDORIBONUCLEASE IRE2"/>
    <property type="match status" value="1"/>
</dbReference>
<dbReference type="GO" id="GO:0004521">
    <property type="term" value="F:RNA endonuclease activity"/>
    <property type="evidence" value="ECO:0007669"/>
    <property type="project" value="InterPro"/>
</dbReference>
<dbReference type="InterPro" id="IPR045133">
    <property type="entry name" value="IRE1/2-like"/>
</dbReference>
<evidence type="ECO:0000256" key="4">
    <source>
        <dbReference type="ARBA" id="ARBA00022679"/>
    </source>
</evidence>
<dbReference type="GO" id="GO:0004674">
    <property type="term" value="F:protein serine/threonine kinase activity"/>
    <property type="evidence" value="ECO:0007669"/>
    <property type="project" value="UniProtKB-KW"/>
</dbReference>
<proteinExistence type="predicted"/>
<dbReference type="Gene3D" id="2.130.10.10">
    <property type="entry name" value="YVTN repeat-like/Quinoprotein amine dehydrogenase"/>
    <property type="match status" value="1"/>
</dbReference>
<keyword evidence="10" id="KW-0472">Membrane</keyword>
<dbReference type="SUPFAM" id="SSF56112">
    <property type="entry name" value="Protein kinase-like (PK-like)"/>
    <property type="match status" value="1"/>
</dbReference>
<dbReference type="Gene3D" id="1.20.1440.180">
    <property type="entry name" value="KEN domain"/>
    <property type="match status" value="1"/>
</dbReference>
<evidence type="ECO:0000256" key="9">
    <source>
        <dbReference type="ARBA" id="ARBA00022989"/>
    </source>
</evidence>
<dbReference type="GO" id="GO:0005829">
    <property type="term" value="C:cytosol"/>
    <property type="evidence" value="ECO:0007669"/>
    <property type="project" value="Ensembl"/>
</dbReference>
<dbReference type="AlphaFoldDB" id="A0A4X2LAY0"/>
<dbReference type="FunFam" id="1.10.510.10:FF:000215">
    <property type="entry name" value="serine/threonine-protein kinase/endoribonuclease IRE1 isoform X1"/>
    <property type="match status" value="1"/>
</dbReference>
<dbReference type="GeneTree" id="ENSGT00940000160812"/>
<dbReference type="Pfam" id="PF06479">
    <property type="entry name" value="Ribonuc_2-5A"/>
    <property type="match status" value="1"/>
</dbReference>
<dbReference type="PANTHER" id="PTHR13954">
    <property type="entry name" value="IRE1-RELATED"/>
    <property type="match status" value="1"/>
</dbReference>
<evidence type="ECO:0000256" key="8">
    <source>
        <dbReference type="ARBA" id="ARBA00022840"/>
    </source>
</evidence>
<dbReference type="SMART" id="SM00580">
    <property type="entry name" value="PUG"/>
    <property type="match status" value="1"/>
</dbReference>
<dbReference type="GO" id="GO:0005524">
    <property type="term" value="F:ATP binding"/>
    <property type="evidence" value="ECO:0007669"/>
    <property type="project" value="UniProtKB-KW"/>
</dbReference>
<keyword evidence="8" id="KW-0067">ATP-binding</keyword>
<dbReference type="InterPro" id="IPR011047">
    <property type="entry name" value="Quinoprotein_ADH-like_sf"/>
</dbReference>
<evidence type="ECO:0000256" key="2">
    <source>
        <dbReference type="ARBA" id="ARBA00012513"/>
    </source>
</evidence>
<keyword evidence="17" id="KW-1185">Reference proteome</keyword>
<reference evidence="16" key="2">
    <citation type="submission" date="2025-08" db="UniProtKB">
        <authorList>
            <consortium name="Ensembl"/>
        </authorList>
    </citation>
    <scope>IDENTIFICATION</scope>
</reference>
<dbReference type="SMART" id="SM00564">
    <property type="entry name" value="PQQ"/>
    <property type="match status" value="4"/>
</dbReference>
<evidence type="ECO:0000256" key="3">
    <source>
        <dbReference type="ARBA" id="ARBA00022527"/>
    </source>
</evidence>
<dbReference type="PROSITE" id="PS00108">
    <property type="entry name" value="PROTEIN_KINASE_ST"/>
    <property type="match status" value="1"/>
</dbReference>
<dbReference type="SMART" id="SM00220">
    <property type="entry name" value="S_TKc"/>
    <property type="match status" value="1"/>
</dbReference>
<evidence type="ECO:0000313" key="16">
    <source>
        <dbReference type="Ensembl" id="ENSVURP00010018182.1"/>
    </source>
</evidence>
<dbReference type="GO" id="GO:0045892">
    <property type="term" value="P:negative regulation of DNA-templated transcription"/>
    <property type="evidence" value="ECO:0007669"/>
    <property type="project" value="Ensembl"/>
</dbReference>
<dbReference type="GO" id="GO:0036498">
    <property type="term" value="P:IRE1-mediated unfolded protein response"/>
    <property type="evidence" value="ECO:0007669"/>
    <property type="project" value="TreeGrafter"/>
</dbReference>
<dbReference type="GO" id="GO:0030263">
    <property type="term" value="P:apoptotic chromosome condensation"/>
    <property type="evidence" value="ECO:0007669"/>
    <property type="project" value="Ensembl"/>
</dbReference>
<dbReference type="Gene3D" id="1.10.510.10">
    <property type="entry name" value="Transferase(Phosphotransferase) domain 1"/>
    <property type="match status" value="1"/>
</dbReference>
<organism evidence="16 17">
    <name type="scientific">Vombatus ursinus</name>
    <name type="common">Common wombat</name>
    <dbReference type="NCBI Taxonomy" id="29139"/>
    <lineage>
        <taxon>Eukaryota</taxon>
        <taxon>Metazoa</taxon>
        <taxon>Chordata</taxon>
        <taxon>Craniata</taxon>
        <taxon>Vertebrata</taxon>
        <taxon>Euteleostomi</taxon>
        <taxon>Mammalia</taxon>
        <taxon>Metatheria</taxon>
        <taxon>Diprotodontia</taxon>
        <taxon>Vombatidae</taxon>
        <taxon>Vombatus</taxon>
    </lineage>
</organism>